<protein>
    <recommendedName>
        <fullName evidence="2">Transposase IS116/IS110/IS902 family protein</fullName>
    </recommendedName>
</protein>
<comment type="caution">
    <text evidence="1">The sequence shown here is derived from an EMBL/GenBank/DDBJ whole genome shotgun (WGS) entry which is preliminary data.</text>
</comment>
<gene>
    <name evidence="1" type="ORF">B2A_05517</name>
</gene>
<reference evidence="1" key="2">
    <citation type="journal article" date="2014" name="ISME J.">
        <title>Microbial stratification in low pH oxic and suboxic macroscopic growths along an acid mine drainage.</title>
        <authorList>
            <person name="Mendez-Garcia C."/>
            <person name="Mesa V."/>
            <person name="Sprenger R.R."/>
            <person name="Richter M."/>
            <person name="Diez M.S."/>
            <person name="Solano J."/>
            <person name="Bargiela R."/>
            <person name="Golyshina O.V."/>
            <person name="Manteca A."/>
            <person name="Ramos J.L."/>
            <person name="Gallego J.R."/>
            <person name="Llorente I."/>
            <person name="Martins Dos Santos V.A."/>
            <person name="Jensen O.N."/>
            <person name="Pelaez A.I."/>
            <person name="Sanchez J."/>
            <person name="Ferrer M."/>
        </authorList>
    </citation>
    <scope>NUCLEOTIDE SEQUENCE</scope>
</reference>
<accession>T1A572</accession>
<dbReference type="AlphaFoldDB" id="T1A572"/>
<evidence type="ECO:0000313" key="1">
    <source>
        <dbReference type="EMBL" id="EQD55801.1"/>
    </source>
</evidence>
<sequence length="46" mass="4928">MSTITIGVDLAKSVFSVCAVDGAGHVQRRQDLVREAFALWLAQVPA</sequence>
<organism evidence="1">
    <name type="scientific">mine drainage metagenome</name>
    <dbReference type="NCBI Taxonomy" id="410659"/>
    <lineage>
        <taxon>unclassified sequences</taxon>
        <taxon>metagenomes</taxon>
        <taxon>ecological metagenomes</taxon>
    </lineage>
</organism>
<reference evidence="1" key="1">
    <citation type="submission" date="2013-08" db="EMBL/GenBank/DDBJ databases">
        <authorList>
            <person name="Mendez C."/>
            <person name="Richter M."/>
            <person name="Ferrer M."/>
            <person name="Sanchez J."/>
        </authorList>
    </citation>
    <scope>NUCLEOTIDE SEQUENCE</scope>
</reference>
<evidence type="ECO:0008006" key="2">
    <source>
        <dbReference type="Google" id="ProtNLM"/>
    </source>
</evidence>
<feature type="non-terminal residue" evidence="1">
    <location>
        <position position="46"/>
    </location>
</feature>
<name>T1A572_9ZZZZ</name>
<proteinExistence type="predicted"/>
<dbReference type="EMBL" id="AUZZ01003843">
    <property type="protein sequence ID" value="EQD55801.1"/>
    <property type="molecule type" value="Genomic_DNA"/>
</dbReference>